<keyword evidence="2" id="KW-1185">Reference proteome</keyword>
<evidence type="ECO:0000313" key="2">
    <source>
        <dbReference type="Proteomes" id="UP000093000"/>
    </source>
</evidence>
<dbReference type="InParanoid" id="A0A1C7N0T8"/>
<reference evidence="1 2" key="1">
    <citation type="submission" date="2016-03" db="EMBL/GenBank/DDBJ databases">
        <title>Choanephora cucurbitarum.</title>
        <authorList>
            <person name="Min B."/>
            <person name="Park H."/>
            <person name="Park J.-H."/>
            <person name="Shin H.-D."/>
            <person name="Choi I.-G."/>
        </authorList>
    </citation>
    <scope>NUCLEOTIDE SEQUENCE [LARGE SCALE GENOMIC DNA]</scope>
    <source>
        <strain evidence="1 2">KUS-F28377</strain>
    </source>
</reference>
<accession>A0A1C7N0T8</accession>
<organism evidence="1 2">
    <name type="scientific">Choanephora cucurbitarum</name>
    <dbReference type="NCBI Taxonomy" id="101091"/>
    <lineage>
        <taxon>Eukaryota</taxon>
        <taxon>Fungi</taxon>
        <taxon>Fungi incertae sedis</taxon>
        <taxon>Mucoromycota</taxon>
        <taxon>Mucoromycotina</taxon>
        <taxon>Mucoromycetes</taxon>
        <taxon>Mucorales</taxon>
        <taxon>Mucorineae</taxon>
        <taxon>Choanephoraceae</taxon>
        <taxon>Choanephoroideae</taxon>
        <taxon>Choanephora</taxon>
    </lineage>
</organism>
<dbReference type="EMBL" id="LUGH01000804">
    <property type="protein sequence ID" value="OBZ82717.1"/>
    <property type="molecule type" value="Genomic_DNA"/>
</dbReference>
<dbReference type="Proteomes" id="UP000093000">
    <property type="component" value="Unassembled WGS sequence"/>
</dbReference>
<name>A0A1C7N0T8_9FUNG</name>
<evidence type="ECO:0000313" key="1">
    <source>
        <dbReference type="EMBL" id="OBZ82717.1"/>
    </source>
</evidence>
<protein>
    <submittedName>
        <fullName evidence="1">Uncharacterized protein</fullName>
    </submittedName>
</protein>
<proteinExistence type="predicted"/>
<sequence>MPMERIGSQWVIPCFYVITSPVYTFAPIFAHDEENTFSGLAIQPHSDLRFGLPNHASPFASLSRHTL</sequence>
<comment type="caution">
    <text evidence="1">The sequence shown here is derived from an EMBL/GenBank/DDBJ whole genome shotgun (WGS) entry which is preliminary data.</text>
</comment>
<gene>
    <name evidence="1" type="ORF">A0J61_09234</name>
</gene>
<dbReference type="AlphaFoldDB" id="A0A1C7N0T8"/>